<feature type="domain" description="Glycoside-hydrolase family GH114 TIM-barrel" evidence="2">
    <location>
        <begin position="44"/>
        <end position="268"/>
    </location>
</feature>
<proteinExistence type="predicted"/>
<dbReference type="PANTHER" id="PTHR35273:SF2">
    <property type="entry name" value="ALPHA-GALACTOSIDASE"/>
    <property type="match status" value="1"/>
</dbReference>
<keyword evidence="4" id="KW-1185">Reference proteome</keyword>
<dbReference type="EMBL" id="CP046172">
    <property type="protein sequence ID" value="QIS10512.1"/>
    <property type="molecule type" value="Genomic_DNA"/>
</dbReference>
<evidence type="ECO:0000259" key="2">
    <source>
        <dbReference type="Pfam" id="PF03537"/>
    </source>
</evidence>
<dbReference type="InterPro" id="IPR004352">
    <property type="entry name" value="GH114_TIM-barrel"/>
</dbReference>
<dbReference type="RefSeq" id="WP_167473480.1">
    <property type="nucleotide sequence ID" value="NZ_CP046172.1"/>
</dbReference>
<dbReference type="Pfam" id="PF03537">
    <property type="entry name" value="Glyco_hydro_114"/>
    <property type="match status" value="1"/>
</dbReference>
<dbReference type="InterPro" id="IPR017853">
    <property type="entry name" value="GH"/>
</dbReference>
<feature type="chain" id="PRO_5026227787" evidence="1">
    <location>
        <begin position="29"/>
        <end position="273"/>
    </location>
</feature>
<dbReference type="InterPro" id="IPR013785">
    <property type="entry name" value="Aldolase_TIM"/>
</dbReference>
<dbReference type="AlphaFoldDB" id="A0A6G9YBC9"/>
<dbReference type="PANTHER" id="PTHR35273">
    <property type="entry name" value="ALPHA-1,4 POLYGALACTOSAMINIDASE, PUTATIVE (AFU_ORTHOLOGUE AFUA_3G07890)-RELATED"/>
    <property type="match status" value="1"/>
</dbReference>
<sequence length="273" mass="30451">MLFTRSTKWLRFAAVAVAAVATTCGASAANADPGGWWHPAKGLTWQWNLHDKVTDLSIDAQVYDIDLFENPADTVQTLHQRGRKAICYMSAGSWEPKRPDSDKFPDSVKGPNLKDWPDEKWLDIRQISVLQPIMAARMDQCKAKGFDGVEPDLQDVFAQPDALFGGKQLSSDDQLAYNKMLVGLAHERGLAIGLKNDLEQITDLVDSYDFEVNEECAEQGECDALKPFIAQNKPVFHAEYKLGLDEFCPISKSLGLSSIHKHRGLDAWRETCP</sequence>
<dbReference type="SUPFAM" id="SSF51445">
    <property type="entry name" value="(Trans)glycosidases"/>
    <property type="match status" value="1"/>
</dbReference>
<dbReference type="Gene3D" id="3.20.20.70">
    <property type="entry name" value="Aldolase class I"/>
    <property type="match status" value="1"/>
</dbReference>
<evidence type="ECO:0000313" key="4">
    <source>
        <dbReference type="Proteomes" id="UP000503540"/>
    </source>
</evidence>
<name>A0A6G9YBC9_9NOCA</name>
<accession>A0A6G9YBC9</accession>
<dbReference type="KEGG" id="nah:F5544_13115"/>
<feature type="signal peptide" evidence="1">
    <location>
        <begin position="1"/>
        <end position="28"/>
    </location>
</feature>
<dbReference type="Proteomes" id="UP000503540">
    <property type="component" value="Chromosome"/>
</dbReference>
<organism evidence="3 4">
    <name type="scientific">Nocardia arthritidis</name>
    <dbReference type="NCBI Taxonomy" id="228602"/>
    <lineage>
        <taxon>Bacteria</taxon>
        <taxon>Bacillati</taxon>
        <taxon>Actinomycetota</taxon>
        <taxon>Actinomycetes</taxon>
        <taxon>Mycobacteriales</taxon>
        <taxon>Nocardiaceae</taxon>
        <taxon>Nocardia</taxon>
    </lineage>
</organism>
<evidence type="ECO:0000256" key="1">
    <source>
        <dbReference type="SAM" id="SignalP"/>
    </source>
</evidence>
<evidence type="ECO:0000313" key="3">
    <source>
        <dbReference type="EMBL" id="QIS10512.1"/>
    </source>
</evidence>
<reference evidence="3 4" key="1">
    <citation type="journal article" date="2019" name="ACS Chem. Biol.">
        <title>Identification and Mobilization of a Cryptic Antibiotic Biosynthesis Gene Locus from a Human-Pathogenic Nocardia Isolate.</title>
        <authorList>
            <person name="Herisse M."/>
            <person name="Ishida K."/>
            <person name="Porter J.L."/>
            <person name="Howden B."/>
            <person name="Hertweck C."/>
            <person name="Stinear T.P."/>
            <person name="Pidot S.J."/>
        </authorList>
    </citation>
    <scope>NUCLEOTIDE SEQUENCE [LARGE SCALE GENOMIC DNA]</scope>
    <source>
        <strain evidence="3 4">AUSMDU00012717</strain>
    </source>
</reference>
<keyword evidence="1" id="KW-0732">Signal</keyword>
<protein>
    <submittedName>
        <fullName evidence="3">Endo alpha-1,4 polygalactosaminidase</fullName>
    </submittedName>
</protein>
<gene>
    <name evidence="3" type="ORF">F5544_13115</name>
</gene>